<dbReference type="EMBL" id="CP006868">
    <property type="protein sequence ID" value="UXD22070.1"/>
    <property type="molecule type" value="Genomic_DNA"/>
</dbReference>
<dbReference type="InterPro" id="IPR016071">
    <property type="entry name" value="Staphylococal_nuclease_OB-fold"/>
</dbReference>
<sequence length="234" mass="26245">MRELLSLLMTLVVIVNTIIDGDTFWATLGKERFKVRLYAVNAPERGMKCYEEAKDFLRRSINHTVTITPLGKGIYKRIIAVVNNGTSDLNLELIKKGLAIPYPYPPPERRFLEFGKEYVRRVFSLWSVPCIFNGTFKGIDLITFNYNPPGRDEGREYVVLSSNVSTTITVINKRWKSVTATVTPGINTVTLEWNRGGFLGNKGDVIMIVVGGKLAAEAAYAPWAHLTTIKETGK</sequence>
<dbReference type="SUPFAM" id="SSF50199">
    <property type="entry name" value="Staphylococcal nuclease"/>
    <property type="match status" value="1"/>
</dbReference>
<name>A0A977KCF3_9CREN</name>
<evidence type="ECO:0000313" key="2">
    <source>
        <dbReference type="EMBL" id="UXD22070.1"/>
    </source>
</evidence>
<proteinExistence type="predicted"/>
<feature type="domain" description="TNase-like" evidence="1">
    <location>
        <begin position="9"/>
        <end position="128"/>
    </location>
</feature>
<dbReference type="AlphaFoldDB" id="A0A977KCF3"/>
<evidence type="ECO:0000313" key="3">
    <source>
        <dbReference type="Proteomes" id="UP001063698"/>
    </source>
</evidence>
<dbReference type="SMART" id="SM00318">
    <property type="entry name" value="SNc"/>
    <property type="match status" value="1"/>
</dbReference>
<dbReference type="Gene3D" id="2.40.50.90">
    <property type="match status" value="1"/>
</dbReference>
<accession>A0A977KCF3</accession>
<dbReference type="KEGG" id="ipc:IPA_01330"/>
<gene>
    <name evidence="2" type="ORF">IPA_01330</name>
</gene>
<dbReference type="InterPro" id="IPR035437">
    <property type="entry name" value="SNase_OB-fold_sf"/>
</dbReference>
<dbReference type="PROSITE" id="PS50830">
    <property type="entry name" value="TNASE_3"/>
    <property type="match status" value="1"/>
</dbReference>
<dbReference type="Proteomes" id="UP001063698">
    <property type="component" value="Chromosome"/>
</dbReference>
<dbReference type="Pfam" id="PF00565">
    <property type="entry name" value="SNase"/>
    <property type="match status" value="1"/>
</dbReference>
<evidence type="ECO:0000259" key="1">
    <source>
        <dbReference type="PROSITE" id="PS50830"/>
    </source>
</evidence>
<protein>
    <recommendedName>
        <fullName evidence="1">TNase-like domain-containing protein</fullName>
    </recommendedName>
</protein>
<organism evidence="2 3">
    <name type="scientific">Ignicoccus pacificus DSM 13166</name>
    <dbReference type="NCBI Taxonomy" id="940294"/>
    <lineage>
        <taxon>Archaea</taxon>
        <taxon>Thermoproteota</taxon>
        <taxon>Thermoprotei</taxon>
        <taxon>Desulfurococcales</taxon>
        <taxon>Desulfurococcaceae</taxon>
        <taxon>Ignicoccus</taxon>
    </lineage>
</organism>
<reference evidence="2" key="1">
    <citation type="submission" date="2013-11" db="EMBL/GenBank/DDBJ databases">
        <title>Comparative genomics of Ignicoccus.</title>
        <authorList>
            <person name="Podar M."/>
        </authorList>
    </citation>
    <scope>NUCLEOTIDE SEQUENCE</scope>
    <source>
        <strain evidence="2">DSM 13166</strain>
    </source>
</reference>
<keyword evidence="3" id="KW-1185">Reference proteome</keyword>